<dbReference type="OrthoDB" id="434092at2759"/>
<feature type="transmembrane region" description="Helical" evidence="12">
    <location>
        <begin position="164"/>
        <end position="184"/>
    </location>
</feature>
<dbReference type="GO" id="GO:0019367">
    <property type="term" value="P:fatty acid elongation, saturated fatty acid"/>
    <property type="evidence" value="ECO:0007669"/>
    <property type="project" value="TreeGrafter"/>
</dbReference>
<comment type="similarity">
    <text evidence="2 12">Belongs to the ELO family.</text>
</comment>
<dbReference type="GO" id="GO:0030148">
    <property type="term" value="P:sphingolipid biosynthetic process"/>
    <property type="evidence" value="ECO:0007669"/>
    <property type="project" value="TreeGrafter"/>
</dbReference>
<feature type="transmembrane region" description="Helical" evidence="12">
    <location>
        <begin position="41"/>
        <end position="61"/>
    </location>
</feature>
<keyword evidence="9 12" id="KW-0472">Membrane</keyword>
<keyword evidence="7 12" id="KW-1133">Transmembrane helix</keyword>
<evidence type="ECO:0000256" key="10">
    <source>
        <dbReference type="ARBA" id="ARBA00023160"/>
    </source>
</evidence>
<evidence type="ECO:0000256" key="2">
    <source>
        <dbReference type="ARBA" id="ARBA00007263"/>
    </source>
</evidence>
<keyword evidence="10 12" id="KW-0275">Fatty acid biosynthesis</keyword>
<evidence type="ECO:0000256" key="7">
    <source>
        <dbReference type="ARBA" id="ARBA00022989"/>
    </source>
</evidence>
<evidence type="ECO:0000256" key="3">
    <source>
        <dbReference type="ARBA" id="ARBA00022516"/>
    </source>
</evidence>
<keyword evidence="8 12" id="KW-0443">Lipid metabolism</keyword>
<evidence type="ECO:0000313" key="14">
    <source>
        <dbReference type="EMBL" id="OAO17567.1"/>
    </source>
</evidence>
<accession>A0A196SMY7</accession>
<evidence type="ECO:0000313" key="15">
    <source>
        <dbReference type="Proteomes" id="UP000078348"/>
    </source>
</evidence>
<comment type="catalytic activity">
    <reaction evidence="11">
        <text>a very-long-chain acyl-CoA + malonyl-CoA + H(+) = a very-long-chain 3-oxoacyl-CoA + CO2 + CoA</text>
        <dbReference type="Rhea" id="RHEA:32727"/>
        <dbReference type="ChEBI" id="CHEBI:15378"/>
        <dbReference type="ChEBI" id="CHEBI:16526"/>
        <dbReference type="ChEBI" id="CHEBI:57287"/>
        <dbReference type="ChEBI" id="CHEBI:57384"/>
        <dbReference type="ChEBI" id="CHEBI:90725"/>
        <dbReference type="ChEBI" id="CHEBI:90736"/>
        <dbReference type="EC" id="2.3.1.199"/>
    </reaction>
</comment>
<dbReference type="STRING" id="478820.A0A196SMY7"/>
<evidence type="ECO:0000256" key="8">
    <source>
        <dbReference type="ARBA" id="ARBA00023098"/>
    </source>
</evidence>
<keyword evidence="3 12" id="KW-0444">Lipid biosynthesis</keyword>
<evidence type="ECO:0000256" key="12">
    <source>
        <dbReference type="RuleBase" id="RU361115"/>
    </source>
</evidence>
<dbReference type="EMBL" id="LXWW01000025">
    <property type="protein sequence ID" value="OAO17567.1"/>
    <property type="molecule type" value="Genomic_DNA"/>
</dbReference>
<evidence type="ECO:0000256" key="1">
    <source>
        <dbReference type="ARBA" id="ARBA00004141"/>
    </source>
</evidence>
<organism evidence="14 15">
    <name type="scientific">Blastocystis sp. subtype 1 (strain ATCC 50177 / NandII)</name>
    <dbReference type="NCBI Taxonomy" id="478820"/>
    <lineage>
        <taxon>Eukaryota</taxon>
        <taxon>Sar</taxon>
        <taxon>Stramenopiles</taxon>
        <taxon>Bigyra</taxon>
        <taxon>Opalozoa</taxon>
        <taxon>Opalinata</taxon>
        <taxon>Blastocystidae</taxon>
        <taxon>Blastocystis</taxon>
    </lineage>
</organism>
<keyword evidence="5 12" id="KW-0812">Transmembrane</keyword>
<comment type="subcellular location">
    <subcellularLocation>
        <location evidence="1">Membrane</location>
        <topology evidence="1">Multi-pass membrane protein</topology>
    </subcellularLocation>
</comment>
<evidence type="ECO:0000256" key="4">
    <source>
        <dbReference type="ARBA" id="ARBA00022679"/>
    </source>
</evidence>
<name>A0A196SMY7_BLAHN</name>
<keyword evidence="4 12" id="KW-0808">Transferase</keyword>
<evidence type="ECO:0000256" key="9">
    <source>
        <dbReference type="ARBA" id="ARBA00023136"/>
    </source>
</evidence>
<dbReference type="PANTHER" id="PTHR11157:SF134">
    <property type="entry name" value="ELONGATION OF FATTY ACIDS PROTEIN 1-RELATED"/>
    <property type="match status" value="1"/>
</dbReference>
<dbReference type="GO" id="GO:0005789">
    <property type="term" value="C:endoplasmic reticulum membrane"/>
    <property type="evidence" value="ECO:0007669"/>
    <property type="project" value="TreeGrafter"/>
</dbReference>
<dbReference type="GO" id="GO:0034625">
    <property type="term" value="P:fatty acid elongation, monounsaturated fatty acid"/>
    <property type="evidence" value="ECO:0007669"/>
    <property type="project" value="TreeGrafter"/>
</dbReference>
<protein>
    <recommendedName>
        <fullName evidence="12">Elongation of fatty acids protein</fullName>
        <ecNumber evidence="12">2.3.1.-</ecNumber>
    </recommendedName>
</protein>
<dbReference type="Pfam" id="PF01151">
    <property type="entry name" value="ELO"/>
    <property type="match status" value="1"/>
</dbReference>
<evidence type="ECO:0000256" key="6">
    <source>
        <dbReference type="ARBA" id="ARBA00022832"/>
    </source>
</evidence>
<dbReference type="InterPro" id="IPR002076">
    <property type="entry name" value="ELO_fam"/>
</dbReference>
<proteinExistence type="inferred from homology"/>
<dbReference type="GO" id="GO:0009922">
    <property type="term" value="F:fatty acid elongase activity"/>
    <property type="evidence" value="ECO:0007669"/>
    <property type="project" value="UniProtKB-EC"/>
</dbReference>
<dbReference type="InterPro" id="IPR030457">
    <property type="entry name" value="ELO_CS"/>
</dbReference>
<dbReference type="EC" id="2.3.1.-" evidence="12"/>
<dbReference type="GO" id="GO:0034626">
    <property type="term" value="P:fatty acid elongation, polyunsaturated fatty acid"/>
    <property type="evidence" value="ECO:0007669"/>
    <property type="project" value="TreeGrafter"/>
</dbReference>
<dbReference type="PANTHER" id="PTHR11157">
    <property type="entry name" value="FATTY ACID ACYL TRANSFERASE-RELATED"/>
    <property type="match status" value="1"/>
</dbReference>
<comment type="catalytic activity">
    <reaction evidence="12">
        <text>an acyl-CoA + malonyl-CoA + H(+) = a 3-oxoacyl-CoA + CO2 + CoA</text>
        <dbReference type="Rhea" id="RHEA:50252"/>
        <dbReference type="ChEBI" id="CHEBI:15378"/>
        <dbReference type="ChEBI" id="CHEBI:16526"/>
        <dbReference type="ChEBI" id="CHEBI:57287"/>
        <dbReference type="ChEBI" id="CHEBI:57384"/>
        <dbReference type="ChEBI" id="CHEBI:58342"/>
        <dbReference type="ChEBI" id="CHEBI:90726"/>
    </reaction>
    <physiologicalReaction direction="left-to-right" evidence="12">
        <dbReference type="Rhea" id="RHEA:50253"/>
    </physiologicalReaction>
</comment>
<feature type="coiled-coil region" evidence="13">
    <location>
        <begin position="561"/>
        <end position="660"/>
    </location>
</feature>
<evidence type="ECO:0000256" key="13">
    <source>
        <dbReference type="SAM" id="Coils"/>
    </source>
</evidence>
<dbReference type="AlphaFoldDB" id="A0A196SMY7"/>
<keyword evidence="13" id="KW-0175">Coiled coil</keyword>
<evidence type="ECO:0000256" key="11">
    <source>
        <dbReference type="ARBA" id="ARBA00047375"/>
    </source>
</evidence>
<evidence type="ECO:0000256" key="5">
    <source>
        <dbReference type="ARBA" id="ARBA00022692"/>
    </source>
</evidence>
<reference evidence="14 15" key="1">
    <citation type="submission" date="2016-05" db="EMBL/GenBank/DDBJ databases">
        <title>Nuclear genome of Blastocystis sp. subtype 1 NandII.</title>
        <authorList>
            <person name="Gentekaki E."/>
            <person name="Curtis B."/>
            <person name="Stairs C."/>
            <person name="Eme L."/>
            <person name="Herman E."/>
            <person name="Klimes V."/>
            <person name="Arias M.C."/>
            <person name="Elias M."/>
            <person name="Hilliou F."/>
            <person name="Klute M."/>
            <person name="Malik S.-B."/>
            <person name="Pightling A."/>
            <person name="Rachubinski R."/>
            <person name="Salas D."/>
            <person name="Schlacht A."/>
            <person name="Suga H."/>
            <person name="Archibald J."/>
            <person name="Ball S.G."/>
            <person name="Clark G."/>
            <person name="Dacks J."/>
            <person name="Van Der Giezen M."/>
            <person name="Tsaousis A."/>
            <person name="Roger A."/>
        </authorList>
    </citation>
    <scope>NUCLEOTIDE SEQUENCE [LARGE SCALE GENOMIC DNA]</scope>
    <source>
        <strain evidence="15">ATCC 50177 / NandII</strain>
    </source>
</reference>
<dbReference type="Proteomes" id="UP000078348">
    <property type="component" value="Unassembled WGS sequence"/>
</dbReference>
<dbReference type="PROSITE" id="PS01188">
    <property type="entry name" value="ELO"/>
    <property type="match status" value="1"/>
</dbReference>
<gene>
    <name evidence="14" type="ORF">AV274_0706</name>
</gene>
<feature type="transmembrane region" description="Helical" evidence="12">
    <location>
        <begin position="215"/>
        <end position="236"/>
    </location>
</feature>
<keyword evidence="6 12" id="KW-0276">Fatty acid metabolism</keyword>
<comment type="caution">
    <text evidence="14">The sequence shown here is derived from an EMBL/GenBank/DDBJ whole genome shotgun (WGS) entry which is preliminary data.</text>
</comment>
<feature type="transmembrane region" description="Helical" evidence="12">
    <location>
        <begin position="81"/>
        <end position="100"/>
    </location>
</feature>
<feature type="transmembrane region" description="Helical" evidence="12">
    <location>
        <begin position="121"/>
        <end position="139"/>
    </location>
</feature>
<sequence>MNSDFLRGELTRQKEESVEQEGYGATFLKVVALILDVTQHVIVGVMWASVLYTLLYVTGVINSLMQFGSSFRYQRGVTPLTSVQAVVTMIGSYVLSLPLLQWVMKNRKPIAFPRFMVIHNLFLMTASACLSAGISYFVVRDILKNGFFHSICSADVHDNPYLHLFYYINYLLKFYEFLDTYIIILKKKPVIFLHWYHHAITALLTYIQQNDYTPVQWVPIVMNLVVHVVMYSYYLLSSFHFHVWWKRYLTLFQIVQFIVDLSVCGYCTIRLYDHPKSCHSISEKTGVITVNVFQKEDADESRLDPESAVCSLNIECPPLGESVNWGSLFEAEAGEYHLVFHAHTQPCHISFGEVKESMEDGVHVLLPEDGSEVPSACDYEFRMTVESIENWSYFEQYLESTDRKSENYALYCKFNRVYQSLARADFNSDATLLQFDPIRFHAPIALVASYFHDFEPPVIELHVVLATFTPDFERFALNLACCPDDDVIAVDSPSVQMNDTVELKNLLDDVQYCLCQYDGMMDNNVVLTVCLSIRKRGVEGDTMQSVIVNTVERAPCDSIEVEILKKKMQNLEEFNKETVARYEKEIEAKQRVIAQLTQANREFETLCLNGVVGDQEGELVKLRNENVELRARVEELEKENAQLQKEKDDIREVMVKIDTEYLGGKKTNVYHISEFSNVCFNNGEFHLFGESGRGVEQTGADIQSAGYHFQVHGNQVFSEYSYHVDKSKVNAVGVFLGTTSDELFQPYRLYNALIYLQRKGVSTKDITVVYIDTGKKDTEYSSAILAKYTSVLNAFLGNSLQIRMHDSICLQQMIFVTPQEQVKDIIYQMDAIYLRKLVYKGKPVYPISQRKPNILVNYRKVAPKWQSIDQVRHFFKDVHKAEVRTKYVTFGEMEGNAIVEVLKDTDILVTTYGEDSVFLLFMVPYSVLVEVQSDYFHDVTTSVMAYACDIYPIILRDVYSSIPAECTMRDNVVESEKEPCRSLLLARDIVFDVKSMTQAMYQSQYYLNNYKMKPVSY</sequence>
<dbReference type="GO" id="GO:0042761">
    <property type="term" value="P:very long-chain fatty acid biosynthetic process"/>
    <property type="evidence" value="ECO:0007669"/>
    <property type="project" value="TreeGrafter"/>
</dbReference>
<keyword evidence="15" id="KW-1185">Reference proteome</keyword>